<feature type="region of interest" description="Disordered" evidence="4">
    <location>
        <begin position="1"/>
        <end position="39"/>
    </location>
</feature>
<dbReference type="PANTHER" id="PTHR48043">
    <property type="entry name" value="EG:EG0003.4 PROTEIN-RELATED"/>
    <property type="match status" value="1"/>
</dbReference>
<protein>
    <recommendedName>
        <fullName evidence="8">UDP-glucuronosyltransferase</fullName>
    </recommendedName>
</protein>
<dbReference type="SUPFAM" id="SSF53756">
    <property type="entry name" value="UDP-Glycosyltransferase/glycogen phosphorylase"/>
    <property type="match status" value="1"/>
</dbReference>
<evidence type="ECO:0000256" key="1">
    <source>
        <dbReference type="ARBA" id="ARBA00009995"/>
    </source>
</evidence>
<keyword evidence="5" id="KW-0472">Membrane</keyword>
<feature type="compositionally biased region" description="Low complexity" evidence="4">
    <location>
        <begin position="1"/>
        <end position="17"/>
    </location>
</feature>
<dbReference type="PANTHER" id="PTHR48043:SF159">
    <property type="entry name" value="EG:EG0003.4 PROTEIN-RELATED"/>
    <property type="match status" value="1"/>
</dbReference>
<evidence type="ECO:0000256" key="3">
    <source>
        <dbReference type="ARBA" id="ARBA00022679"/>
    </source>
</evidence>
<sequence length="425" mass="48512">MNNDNSNSDNDNSNSDNENSDNQDETIHGQQNQHKHRQELKQDFESFDAMFLEIHPFWQCYLPLAKKHGVPVVIGTIALRLYFTSDYAVGNPRLPSASAVEGHFIEPKMNFYDRLQNFYYEIESQVLHYLLKFRETVVYKELFNDHDLESTKISLLLINNHASVMPRVLAPNTISVGGIQVKSAKLNPLPKDLQTILDEAQQGVILFSLGTITSDDALNPDLRTVLIRTFEKIPQRVLWKFNGKIDGLSNNVLLRKRFPQKEILAHKNTVAFISHCGINSAYEAIYFGKPLVLIPIFGDQPSNAALLNSLGVGIYLHFQEISEQKLLDALNEVINSTRFRDRIEELSKKFRDDPVPLTELVVYWTEYVIRHKGAQDLRSSEADMPAYQYFLIDATMFIVISLVLILFAAKFLVQLIIVKLIKSGI</sequence>
<dbReference type="GO" id="GO:0008194">
    <property type="term" value="F:UDP-glycosyltransferase activity"/>
    <property type="evidence" value="ECO:0007669"/>
    <property type="project" value="InterPro"/>
</dbReference>
<keyword evidence="3" id="KW-0808">Transferase</keyword>
<reference evidence="6 7" key="1">
    <citation type="submission" date="2024-03" db="EMBL/GenBank/DDBJ databases">
        <title>Adaptation during the transition from Ophiocordyceps entomopathogen to insect associate is accompanied by gene loss and intensified selection.</title>
        <authorList>
            <person name="Ward C.M."/>
            <person name="Onetto C.A."/>
            <person name="Borneman A.R."/>
        </authorList>
    </citation>
    <scope>NUCLEOTIDE SEQUENCE [LARGE SCALE GENOMIC DNA]</scope>
    <source>
        <strain evidence="6">AWRI1</strain>
        <tissue evidence="6">Single Adult Female</tissue>
    </source>
</reference>
<dbReference type="FunFam" id="3.40.50.2000:FF:000021">
    <property type="entry name" value="UDP-glucuronosyltransferase"/>
    <property type="match status" value="1"/>
</dbReference>
<evidence type="ECO:0000313" key="6">
    <source>
        <dbReference type="EMBL" id="KAK7579982.1"/>
    </source>
</evidence>
<evidence type="ECO:0000256" key="4">
    <source>
        <dbReference type="SAM" id="MobiDB-lite"/>
    </source>
</evidence>
<dbReference type="Proteomes" id="UP001367676">
    <property type="component" value="Unassembled WGS sequence"/>
</dbReference>
<keyword evidence="5" id="KW-1133">Transmembrane helix</keyword>
<organism evidence="6 7">
    <name type="scientific">Parthenolecanium corni</name>
    <dbReference type="NCBI Taxonomy" id="536013"/>
    <lineage>
        <taxon>Eukaryota</taxon>
        <taxon>Metazoa</taxon>
        <taxon>Ecdysozoa</taxon>
        <taxon>Arthropoda</taxon>
        <taxon>Hexapoda</taxon>
        <taxon>Insecta</taxon>
        <taxon>Pterygota</taxon>
        <taxon>Neoptera</taxon>
        <taxon>Paraneoptera</taxon>
        <taxon>Hemiptera</taxon>
        <taxon>Sternorrhyncha</taxon>
        <taxon>Coccoidea</taxon>
        <taxon>Coccidae</taxon>
        <taxon>Parthenolecanium</taxon>
    </lineage>
</organism>
<dbReference type="CDD" id="cd03784">
    <property type="entry name" value="GT1_Gtf-like"/>
    <property type="match status" value="1"/>
</dbReference>
<evidence type="ECO:0000256" key="2">
    <source>
        <dbReference type="ARBA" id="ARBA00022676"/>
    </source>
</evidence>
<evidence type="ECO:0000256" key="5">
    <source>
        <dbReference type="SAM" id="Phobius"/>
    </source>
</evidence>
<keyword evidence="7" id="KW-1185">Reference proteome</keyword>
<dbReference type="Pfam" id="PF00201">
    <property type="entry name" value="UDPGT"/>
    <property type="match status" value="1"/>
</dbReference>
<name>A0AAN9TMP3_9HEMI</name>
<dbReference type="InterPro" id="IPR002213">
    <property type="entry name" value="UDP_glucos_trans"/>
</dbReference>
<proteinExistence type="inferred from homology"/>
<evidence type="ECO:0000313" key="7">
    <source>
        <dbReference type="Proteomes" id="UP001367676"/>
    </source>
</evidence>
<dbReference type="EMBL" id="JBBCAQ010000034">
    <property type="protein sequence ID" value="KAK7579982.1"/>
    <property type="molecule type" value="Genomic_DNA"/>
</dbReference>
<dbReference type="InterPro" id="IPR050271">
    <property type="entry name" value="UDP-glycosyltransferase"/>
</dbReference>
<comment type="similarity">
    <text evidence="1">Belongs to the UDP-glycosyltransferase family.</text>
</comment>
<dbReference type="AlphaFoldDB" id="A0AAN9TMP3"/>
<dbReference type="Gene3D" id="3.40.50.2000">
    <property type="entry name" value="Glycogen Phosphorylase B"/>
    <property type="match status" value="1"/>
</dbReference>
<comment type="caution">
    <text evidence="6">The sequence shown here is derived from an EMBL/GenBank/DDBJ whole genome shotgun (WGS) entry which is preliminary data.</text>
</comment>
<keyword evidence="2" id="KW-0328">Glycosyltransferase</keyword>
<keyword evidence="5" id="KW-0812">Transmembrane</keyword>
<evidence type="ECO:0008006" key="8">
    <source>
        <dbReference type="Google" id="ProtNLM"/>
    </source>
</evidence>
<accession>A0AAN9TMP3</accession>
<feature type="transmembrane region" description="Helical" evidence="5">
    <location>
        <begin position="389"/>
        <end position="413"/>
    </location>
</feature>
<gene>
    <name evidence="6" type="ORF">V9T40_000611</name>
</gene>